<evidence type="ECO:0000256" key="1">
    <source>
        <dbReference type="SAM" id="MobiDB-lite"/>
    </source>
</evidence>
<keyword evidence="3" id="KW-1185">Reference proteome</keyword>
<dbReference type="OrthoDB" id="668456at2759"/>
<reference evidence="2" key="1">
    <citation type="submission" date="2020-01" db="EMBL/GenBank/DDBJ databases">
        <title>Genome sequence of Kobresia littledalei, the first chromosome-level genome in the family Cyperaceae.</title>
        <authorList>
            <person name="Qu G."/>
        </authorList>
    </citation>
    <scope>NUCLEOTIDE SEQUENCE</scope>
    <source>
        <strain evidence="2">C.B.Clarke</strain>
        <tissue evidence="2">Leaf</tissue>
    </source>
</reference>
<name>A0A833RJ97_9POAL</name>
<evidence type="ECO:0008006" key="4">
    <source>
        <dbReference type="Google" id="ProtNLM"/>
    </source>
</evidence>
<feature type="region of interest" description="Disordered" evidence="1">
    <location>
        <begin position="247"/>
        <end position="268"/>
    </location>
</feature>
<feature type="compositionally biased region" description="Acidic residues" evidence="1">
    <location>
        <begin position="258"/>
        <end position="268"/>
    </location>
</feature>
<feature type="compositionally biased region" description="Basic and acidic residues" evidence="1">
    <location>
        <begin position="159"/>
        <end position="174"/>
    </location>
</feature>
<evidence type="ECO:0000313" key="3">
    <source>
        <dbReference type="Proteomes" id="UP000623129"/>
    </source>
</evidence>
<gene>
    <name evidence="2" type="ORF">FCM35_KLT15942</name>
</gene>
<evidence type="ECO:0000313" key="2">
    <source>
        <dbReference type="EMBL" id="KAF3340171.1"/>
    </source>
</evidence>
<dbReference type="Proteomes" id="UP000623129">
    <property type="component" value="Unassembled WGS sequence"/>
</dbReference>
<sequence>MSHNKPLMLKDYLELDSNSDSIDQYASMRHLLQVELRSGSGRRQLIRTRSKNALLKLSSLMKLDFLLLSCSPSSINKRPRSRNMLKKNQSGSFAFWKKRGTTDHEVEDVRVKDIVRLTSFNITTCSSSSWSESDFTGSDFLPSSNGSSEFIPDIITDADDSHGGSDKKVVTRDEEEKDQLCPISVMDFPYDEEEEEETADEGISDSSSFQENLASIERARQALLQKIRRFESLAELVPVNLDNQFSDVDEESSRNPASDDDDVNEEETTVEMQAWKLLNHIKSNSPIRIEGCIEKLLLEFFVEGLNCNTRNDSFATKLVDAAKKWIESRSDCWEQRDNCGEMEIGQMDWNGRFRSCFEEEQQEVAVCLTSGVLGCLMDEFVGELVFC</sequence>
<dbReference type="PANTHER" id="PTHR33623">
    <property type="entry name" value="OS04G0572500 PROTEIN"/>
    <property type="match status" value="1"/>
</dbReference>
<dbReference type="AlphaFoldDB" id="A0A833RJ97"/>
<feature type="region of interest" description="Disordered" evidence="1">
    <location>
        <begin position="157"/>
        <end position="176"/>
    </location>
</feature>
<accession>A0A833RJ97</accession>
<protein>
    <recommendedName>
        <fullName evidence="4">DUF4378 domain-containing protein</fullName>
    </recommendedName>
</protein>
<proteinExistence type="predicted"/>
<dbReference type="PANTHER" id="PTHR33623:SF4">
    <property type="entry name" value="DUF4378 DOMAIN-CONTAINING PROTEIN"/>
    <property type="match status" value="1"/>
</dbReference>
<organism evidence="2 3">
    <name type="scientific">Carex littledalei</name>
    <dbReference type="NCBI Taxonomy" id="544730"/>
    <lineage>
        <taxon>Eukaryota</taxon>
        <taxon>Viridiplantae</taxon>
        <taxon>Streptophyta</taxon>
        <taxon>Embryophyta</taxon>
        <taxon>Tracheophyta</taxon>
        <taxon>Spermatophyta</taxon>
        <taxon>Magnoliopsida</taxon>
        <taxon>Liliopsida</taxon>
        <taxon>Poales</taxon>
        <taxon>Cyperaceae</taxon>
        <taxon>Cyperoideae</taxon>
        <taxon>Cariceae</taxon>
        <taxon>Carex</taxon>
        <taxon>Carex subgen. Euthyceras</taxon>
    </lineage>
</organism>
<dbReference type="EMBL" id="SWLB01000003">
    <property type="protein sequence ID" value="KAF3340171.1"/>
    <property type="molecule type" value="Genomic_DNA"/>
</dbReference>
<comment type="caution">
    <text evidence="2">The sequence shown here is derived from an EMBL/GenBank/DDBJ whole genome shotgun (WGS) entry which is preliminary data.</text>
</comment>